<dbReference type="EMBL" id="BAABAS010000015">
    <property type="protein sequence ID" value="GAA4236675.1"/>
    <property type="molecule type" value="Genomic_DNA"/>
</dbReference>
<proteinExistence type="predicted"/>
<name>A0ABP8CAW3_9ACTN</name>
<feature type="transmembrane region" description="Helical" evidence="2">
    <location>
        <begin position="74"/>
        <end position="93"/>
    </location>
</feature>
<sequence length="109" mass="12274">MNENQDLREPDPEQDSDWKKLLRGLDDNLEDASKEFTKFNDNAQHMFDHRPPTDYRPGTQRDSPYPGGPPNDTINSPSAALGFVAVAMIGIAMKNGLSRIFRRNNDNNG</sequence>
<keyword evidence="4" id="KW-1185">Reference proteome</keyword>
<comment type="caution">
    <text evidence="3">The sequence shown here is derived from an EMBL/GenBank/DDBJ whole genome shotgun (WGS) entry which is preliminary data.</text>
</comment>
<feature type="region of interest" description="Disordered" evidence="1">
    <location>
        <begin position="39"/>
        <end position="76"/>
    </location>
</feature>
<evidence type="ECO:0000313" key="3">
    <source>
        <dbReference type="EMBL" id="GAA4236675.1"/>
    </source>
</evidence>
<dbReference type="RefSeq" id="WP_344900089.1">
    <property type="nucleotide sequence ID" value="NZ_BAABAS010000015.1"/>
</dbReference>
<evidence type="ECO:0000256" key="1">
    <source>
        <dbReference type="SAM" id="MobiDB-lite"/>
    </source>
</evidence>
<reference evidence="4" key="1">
    <citation type="journal article" date="2019" name="Int. J. Syst. Evol. Microbiol.">
        <title>The Global Catalogue of Microorganisms (GCM) 10K type strain sequencing project: providing services to taxonomists for standard genome sequencing and annotation.</title>
        <authorList>
            <consortium name="The Broad Institute Genomics Platform"/>
            <consortium name="The Broad Institute Genome Sequencing Center for Infectious Disease"/>
            <person name="Wu L."/>
            <person name="Ma J."/>
        </authorList>
    </citation>
    <scope>NUCLEOTIDE SEQUENCE [LARGE SCALE GENOMIC DNA]</scope>
    <source>
        <strain evidence="4">JCM 17440</strain>
    </source>
</reference>
<evidence type="ECO:0000313" key="4">
    <source>
        <dbReference type="Proteomes" id="UP001501710"/>
    </source>
</evidence>
<organism evidence="3 4">
    <name type="scientific">Actinomadura meridiana</name>
    <dbReference type="NCBI Taxonomy" id="559626"/>
    <lineage>
        <taxon>Bacteria</taxon>
        <taxon>Bacillati</taxon>
        <taxon>Actinomycetota</taxon>
        <taxon>Actinomycetes</taxon>
        <taxon>Streptosporangiales</taxon>
        <taxon>Thermomonosporaceae</taxon>
        <taxon>Actinomadura</taxon>
    </lineage>
</organism>
<dbReference type="Proteomes" id="UP001501710">
    <property type="component" value="Unassembled WGS sequence"/>
</dbReference>
<gene>
    <name evidence="3" type="ORF">GCM10022254_46920</name>
</gene>
<accession>A0ABP8CAW3</accession>
<protein>
    <submittedName>
        <fullName evidence="3">Uncharacterized protein</fullName>
    </submittedName>
</protein>
<keyword evidence="2" id="KW-1133">Transmembrane helix</keyword>
<keyword evidence="2" id="KW-0812">Transmembrane</keyword>
<keyword evidence="2" id="KW-0472">Membrane</keyword>
<evidence type="ECO:0000256" key="2">
    <source>
        <dbReference type="SAM" id="Phobius"/>
    </source>
</evidence>